<evidence type="ECO:0000256" key="1">
    <source>
        <dbReference type="SAM" id="MobiDB-lite"/>
    </source>
</evidence>
<feature type="compositionally biased region" description="Basic residues" evidence="1">
    <location>
        <begin position="345"/>
        <end position="355"/>
    </location>
</feature>
<name>A0AAN7H1R0_9PEZI</name>
<reference evidence="4" key="2">
    <citation type="submission" date="2023-05" db="EMBL/GenBank/DDBJ databases">
        <authorList>
            <consortium name="Lawrence Berkeley National Laboratory"/>
            <person name="Steindorff A."/>
            <person name="Hensen N."/>
            <person name="Bonometti L."/>
            <person name="Westerberg I."/>
            <person name="Brannstrom I.O."/>
            <person name="Guillou S."/>
            <person name="Cros-Aarteil S."/>
            <person name="Calhoun S."/>
            <person name="Haridas S."/>
            <person name="Kuo A."/>
            <person name="Mondo S."/>
            <person name="Pangilinan J."/>
            <person name="Riley R."/>
            <person name="Labutti K."/>
            <person name="Andreopoulos B."/>
            <person name="Lipzen A."/>
            <person name="Chen C."/>
            <person name="Yanf M."/>
            <person name="Daum C."/>
            <person name="Ng V."/>
            <person name="Clum A."/>
            <person name="Ohm R."/>
            <person name="Martin F."/>
            <person name="Silar P."/>
            <person name="Natvig D."/>
            <person name="Lalanne C."/>
            <person name="Gautier V."/>
            <person name="Ament-Velasquez S.L."/>
            <person name="Kruys A."/>
            <person name="Hutchinson M.I."/>
            <person name="Powell A.J."/>
            <person name="Barry K."/>
            <person name="Miller A.N."/>
            <person name="Grigoriev I.V."/>
            <person name="Debuchy R."/>
            <person name="Gladieux P."/>
            <person name="Thoren M.H."/>
            <person name="Johannesson H."/>
        </authorList>
    </citation>
    <scope>NUCLEOTIDE SEQUENCE</scope>
    <source>
        <strain evidence="4">CBS 990.96</strain>
    </source>
</reference>
<comment type="caution">
    <text evidence="4">The sequence shown here is derived from an EMBL/GenBank/DDBJ whole genome shotgun (WGS) entry which is preliminary data.</text>
</comment>
<feature type="compositionally biased region" description="Low complexity" evidence="1">
    <location>
        <begin position="356"/>
        <end position="371"/>
    </location>
</feature>
<feature type="transmembrane region" description="Helical" evidence="2">
    <location>
        <begin position="202"/>
        <end position="235"/>
    </location>
</feature>
<feature type="region of interest" description="Disordered" evidence="1">
    <location>
        <begin position="328"/>
        <end position="382"/>
    </location>
</feature>
<evidence type="ECO:0000313" key="4">
    <source>
        <dbReference type="EMBL" id="KAK4226910.1"/>
    </source>
</evidence>
<evidence type="ECO:0000256" key="2">
    <source>
        <dbReference type="SAM" id="Phobius"/>
    </source>
</evidence>
<keyword evidence="2" id="KW-1133">Transmembrane helix</keyword>
<proteinExistence type="predicted"/>
<organism evidence="4 5">
    <name type="scientific">Podospora fimiseda</name>
    <dbReference type="NCBI Taxonomy" id="252190"/>
    <lineage>
        <taxon>Eukaryota</taxon>
        <taxon>Fungi</taxon>
        <taxon>Dikarya</taxon>
        <taxon>Ascomycota</taxon>
        <taxon>Pezizomycotina</taxon>
        <taxon>Sordariomycetes</taxon>
        <taxon>Sordariomycetidae</taxon>
        <taxon>Sordariales</taxon>
        <taxon>Podosporaceae</taxon>
        <taxon>Podospora</taxon>
    </lineage>
</organism>
<feature type="region of interest" description="Disordered" evidence="1">
    <location>
        <begin position="252"/>
        <end position="286"/>
    </location>
</feature>
<dbReference type="Proteomes" id="UP001301958">
    <property type="component" value="Unassembled WGS sequence"/>
</dbReference>
<accession>A0AAN7H1R0</accession>
<sequence length="382" mass="39948">MLSRRSGYSLLPIWVLLSSAISQVAAGPFPKDGTNAAAFGYLLQRDCAVPCGYNNQYCCAAGSQCTTAAGIAGCAAWNYFTTTWTETRTYTKTWSSALPAATGANGADCIPEPGTGHIACGPICCAANQYCAYAGQCMANGGGVGVITTVHTGIQTVTTQFSAPYRVTSGTATSTGVLATQTGEPEEGTGGGGLSGGAIAGIVIGTIFGVALLLLLCACCLVRGLWHGILAIFGIGKKKDKKHRETIIEEERYTRRGSSHAHGAHSSWYGGRPSTVTSRKEKKKSSGAGMLGLGAALGTMALLLGLKKDKNKKKGAVKSRSDISSSYYSDVYTADSPSSLSSDRRTRRSGRHASRTRTASRTTRTTTRISRGPSVRSQRSPR</sequence>
<keyword evidence="3" id="KW-0732">Signal</keyword>
<keyword evidence="2" id="KW-0472">Membrane</keyword>
<dbReference type="AlphaFoldDB" id="A0AAN7H1R0"/>
<protein>
    <submittedName>
        <fullName evidence="4">Uncharacterized protein</fullName>
    </submittedName>
</protein>
<dbReference type="EMBL" id="MU865339">
    <property type="protein sequence ID" value="KAK4226910.1"/>
    <property type="molecule type" value="Genomic_DNA"/>
</dbReference>
<reference evidence="4" key="1">
    <citation type="journal article" date="2023" name="Mol. Phylogenet. Evol.">
        <title>Genome-scale phylogeny and comparative genomics of the fungal order Sordariales.</title>
        <authorList>
            <person name="Hensen N."/>
            <person name="Bonometti L."/>
            <person name="Westerberg I."/>
            <person name="Brannstrom I.O."/>
            <person name="Guillou S."/>
            <person name="Cros-Aarteil S."/>
            <person name="Calhoun S."/>
            <person name="Haridas S."/>
            <person name="Kuo A."/>
            <person name="Mondo S."/>
            <person name="Pangilinan J."/>
            <person name="Riley R."/>
            <person name="LaButti K."/>
            <person name="Andreopoulos B."/>
            <person name="Lipzen A."/>
            <person name="Chen C."/>
            <person name="Yan M."/>
            <person name="Daum C."/>
            <person name="Ng V."/>
            <person name="Clum A."/>
            <person name="Steindorff A."/>
            <person name="Ohm R.A."/>
            <person name="Martin F."/>
            <person name="Silar P."/>
            <person name="Natvig D.O."/>
            <person name="Lalanne C."/>
            <person name="Gautier V."/>
            <person name="Ament-Velasquez S.L."/>
            <person name="Kruys A."/>
            <person name="Hutchinson M.I."/>
            <person name="Powell A.J."/>
            <person name="Barry K."/>
            <person name="Miller A.N."/>
            <person name="Grigoriev I.V."/>
            <person name="Debuchy R."/>
            <person name="Gladieux P."/>
            <person name="Hiltunen Thoren M."/>
            <person name="Johannesson H."/>
        </authorList>
    </citation>
    <scope>NUCLEOTIDE SEQUENCE</scope>
    <source>
        <strain evidence="4">CBS 990.96</strain>
    </source>
</reference>
<evidence type="ECO:0000256" key="3">
    <source>
        <dbReference type="SAM" id="SignalP"/>
    </source>
</evidence>
<feature type="compositionally biased region" description="Low complexity" evidence="1">
    <location>
        <begin position="328"/>
        <end position="341"/>
    </location>
</feature>
<gene>
    <name evidence="4" type="ORF">QBC38DRAFT_365296</name>
</gene>
<feature type="transmembrane region" description="Helical" evidence="2">
    <location>
        <begin position="288"/>
        <end position="306"/>
    </location>
</feature>
<feature type="signal peptide" evidence="3">
    <location>
        <begin position="1"/>
        <end position="26"/>
    </location>
</feature>
<keyword evidence="2" id="KW-0812">Transmembrane</keyword>
<keyword evidence="5" id="KW-1185">Reference proteome</keyword>
<evidence type="ECO:0000313" key="5">
    <source>
        <dbReference type="Proteomes" id="UP001301958"/>
    </source>
</evidence>
<feature type="chain" id="PRO_5042997243" evidence="3">
    <location>
        <begin position="27"/>
        <end position="382"/>
    </location>
</feature>